<name>A0A6A4GQH5_9AGAR</name>
<dbReference type="OrthoDB" id="2865113at2759"/>
<proteinExistence type="predicted"/>
<accession>A0A6A4GQH5</accession>
<keyword evidence="2" id="KW-1185">Reference proteome</keyword>
<evidence type="ECO:0000313" key="2">
    <source>
        <dbReference type="Proteomes" id="UP000799118"/>
    </source>
</evidence>
<reference evidence="1" key="1">
    <citation type="journal article" date="2019" name="Environ. Microbiol.">
        <title>Fungal ecological strategies reflected in gene transcription - a case study of two litter decomposers.</title>
        <authorList>
            <person name="Barbi F."/>
            <person name="Kohler A."/>
            <person name="Barry K."/>
            <person name="Baskaran P."/>
            <person name="Daum C."/>
            <person name="Fauchery L."/>
            <person name="Ihrmark K."/>
            <person name="Kuo A."/>
            <person name="LaButti K."/>
            <person name="Lipzen A."/>
            <person name="Morin E."/>
            <person name="Grigoriev I.V."/>
            <person name="Henrissat B."/>
            <person name="Lindahl B."/>
            <person name="Martin F."/>
        </authorList>
    </citation>
    <scope>NUCLEOTIDE SEQUENCE</scope>
    <source>
        <strain evidence="1">JB14</strain>
    </source>
</reference>
<protein>
    <submittedName>
        <fullName evidence="1">Uncharacterized protein</fullName>
    </submittedName>
</protein>
<evidence type="ECO:0000313" key="1">
    <source>
        <dbReference type="EMBL" id="KAE9387898.1"/>
    </source>
</evidence>
<dbReference type="Proteomes" id="UP000799118">
    <property type="component" value="Unassembled WGS sequence"/>
</dbReference>
<gene>
    <name evidence="1" type="ORF">BT96DRAFT_1004694</name>
</gene>
<sequence>MFKKAHDFSIKDSTFNVIHGDLITYVTESSSKRHREEEEEEDKVIKKRHRDLLHILDDFHQYKRGDILILESISSMVVVDEDLGDEIDIDCTKIISPAVKASTCQQKRTSIDVSSINKKKYLTITYEGDKVQERWYKDFQLFSQTRYNQDLLFA</sequence>
<dbReference type="AlphaFoldDB" id="A0A6A4GQH5"/>
<dbReference type="EMBL" id="ML769773">
    <property type="protein sequence ID" value="KAE9387898.1"/>
    <property type="molecule type" value="Genomic_DNA"/>
</dbReference>
<organism evidence="1 2">
    <name type="scientific">Gymnopus androsaceus JB14</name>
    <dbReference type="NCBI Taxonomy" id="1447944"/>
    <lineage>
        <taxon>Eukaryota</taxon>
        <taxon>Fungi</taxon>
        <taxon>Dikarya</taxon>
        <taxon>Basidiomycota</taxon>
        <taxon>Agaricomycotina</taxon>
        <taxon>Agaricomycetes</taxon>
        <taxon>Agaricomycetidae</taxon>
        <taxon>Agaricales</taxon>
        <taxon>Marasmiineae</taxon>
        <taxon>Omphalotaceae</taxon>
        <taxon>Gymnopus</taxon>
    </lineage>
</organism>